<evidence type="ECO:0000256" key="11">
    <source>
        <dbReference type="HAMAP-Rule" id="MF_00228"/>
    </source>
</evidence>
<dbReference type="EC" id="2.7.1.50" evidence="11"/>
<dbReference type="AlphaFoldDB" id="A0A3E2TGV0"/>
<accession>A0A3E2TGV0</accession>
<dbReference type="GO" id="GO:0005524">
    <property type="term" value="F:ATP binding"/>
    <property type="evidence" value="ECO:0007669"/>
    <property type="project" value="UniProtKB-UniRule"/>
</dbReference>
<sequence>MINFDNIFDKLVSETHTIHSIVSPLIANDLANVLLSLNQAPFLAEYIREVYEVTENSDALLVNLGTLNESKILGIKEALISAKKNNVPIILDPVGASATKIRLDSSLYYLKHYPINVIKGNYSEIYSIYSKKLTTKGVDSHYINKEDLLKISQDLSTMYNTMVVATGKEDIISYKDQSLVLKNGNQCLQKITGTGCMLGAIIAACTSFEMSMEAIALAISIMSIAAERADKTKGMASFKISLLDEISLINKEKLKERIMYERL</sequence>
<dbReference type="PIRSF" id="PIRSF000513">
    <property type="entry name" value="Thz_kinase"/>
    <property type="match status" value="1"/>
</dbReference>
<gene>
    <name evidence="11" type="primary">thiM</name>
    <name evidence="12" type="ORF">DXA39_06905</name>
</gene>
<organism evidence="12 13">
    <name type="scientific">Anaerococcus nagyae</name>
    <dbReference type="NCBI Taxonomy" id="1755241"/>
    <lineage>
        <taxon>Bacteria</taxon>
        <taxon>Bacillati</taxon>
        <taxon>Bacillota</taxon>
        <taxon>Tissierellia</taxon>
        <taxon>Tissierellales</taxon>
        <taxon>Peptoniphilaceae</taxon>
        <taxon>Anaerococcus</taxon>
    </lineage>
</organism>
<dbReference type="RefSeq" id="WP_117521978.1">
    <property type="nucleotide sequence ID" value="NZ_QVEU01000005.1"/>
</dbReference>
<evidence type="ECO:0000313" key="13">
    <source>
        <dbReference type="Proteomes" id="UP000261011"/>
    </source>
</evidence>
<keyword evidence="4 11" id="KW-0808">Transferase</keyword>
<protein>
    <recommendedName>
        <fullName evidence="11">Hydroxyethylthiazole kinase</fullName>
        <ecNumber evidence="11">2.7.1.50</ecNumber>
    </recommendedName>
    <alternativeName>
        <fullName evidence="11">4-methyl-5-beta-hydroxyethylthiazole kinase</fullName>
        <shortName evidence="11">TH kinase</shortName>
        <shortName evidence="11">Thz kinase</shortName>
    </alternativeName>
</protein>
<comment type="caution">
    <text evidence="12">The sequence shown here is derived from an EMBL/GenBank/DDBJ whole genome shotgun (WGS) entry which is preliminary data.</text>
</comment>
<dbReference type="CDD" id="cd01170">
    <property type="entry name" value="THZ_kinase"/>
    <property type="match status" value="1"/>
</dbReference>
<dbReference type="SUPFAM" id="SSF53613">
    <property type="entry name" value="Ribokinase-like"/>
    <property type="match status" value="1"/>
</dbReference>
<feature type="binding site" evidence="11">
    <location>
        <position position="119"/>
    </location>
    <ligand>
        <name>ATP</name>
        <dbReference type="ChEBI" id="CHEBI:30616"/>
    </ligand>
</feature>
<comment type="pathway">
    <text evidence="3 11">Cofactor biosynthesis; thiamine diphosphate biosynthesis; 4-methyl-5-(2-phosphoethyl)-thiazole from 5-(2-hydroxyethyl)-4-methylthiazole: step 1/1.</text>
</comment>
<evidence type="ECO:0000256" key="1">
    <source>
        <dbReference type="ARBA" id="ARBA00001771"/>
    </source>
</evidence>
<name>A0A3E2TGV0_9FIRM</name>
<evidence type="ECO:0000256" key="6">
    <source>
        <dbReference type="ARBA" id="ARBA00022741"/>
    </source>
</evidence>
<comment type="cofactor">
    <cofactor evidence="2 11">
        <name>Mg(2+)</name>
        <dbReference type="ChEBI" id="CHEBI:18420"/>
    </cofactor>
</comment>
<dbReference type="NCBIfam" id="NF006830">
    <property type="entry name" value="PRK09355.1"/>
    <property type="match status" value="1"/>
</dbReference>
<dbReference type="EMBL" id="QVEU01000005">
    <property type="protein sequence ID" value="RGB75528.1"/>
    <property type="molecule type" value="Genomic_DNA"/>
</dbReference>
<feature type="binding site" evidence="11">
    <location>
        <position position="193"/>
    </location>
    <ligand>
        <name>substrate</name>
    </ligand>
</feature>
<comment type="similarity">
    <text evidence="11">Belongs to the Thz kinase family.</text>
</comment>
<proteinExistence type="inferred from homology"/>
<keyword evidence="5 11" id="KW-0479">Metal-binding</keyword>
<keyword evidence="13" id="KW-1185">Reference proteome</keyword>
<dbReference type="PRINTS" id="PR01099">
    <property type="entry name" value="HYETHTZKNASE"/>
</dbReference>
<evidence type="ECO:0000256" key="4">
    <source>
        <dbReference type="ARBA" id="ARBA00022679"/>
    </source>
</evidence>
<evidence type="ECO:0000256" key="2">
    <source>
        <dbReference type="ARBA" id="ARBA00001946"/>
    </source>
</evidence>
<dbReference type="InterPro" id="IPR000417">
    <property type="entry name" value="Hyethyz_kinase"/>
</dbReference>
<keyword evidence="7 11" id="KW-0418">Kinase</keyword>
<evidence type="ECO:0000256" key="3">
    <source>
        <dbReference type="ARBA" id="ARBA00004868"/>
    </source>
</evidence>
<comment type="function">
    <text evidence="11">Catalyzes the phosphorylation of the hydroxyl group of 4-methyl-5-beta-hydroxyethylthiazole (THZ).</text>
</comment>
<dbReference type="HAMAP" id="MF_00228">
    <property type="entry name" value="Thz_kinase"/>
    <property type="match status" value="1"/>
</dbReference>
<dbReference type="GO" id="GO:0009228">
    <property type="term" value="P:thiamine biosynthetic process"/>
    <property type="evidence" value="ECO:0007669"/>
    <property type="project" value="UniProtKB-KW"/>
</dbReference>
<evidence type="ECO:0000256" key="9">
    <source>
        <dbReference type="ARBA" id="ARBA00022842"/>
    </source>
</evidence>
<dbReference type="GO" id="GO:0000287">
    <property type="term" value="F:magnesium ion binding"/>
    <property type="evidence" value="ECO:0007669"/>
    <property type="project" value="UniProtKB-UniRule"/>
</dbReference>
<keyword evidence="10 11" id="KW-0784">Thiamine biosynthesis</keyword>
<evidence type="ECO:0000256" key="10">
    <source>
        <dbReference type="ARBA" id="ARBA00022977"/>
    </source>
</evidence>
<evidence type="ECO:0000256" key="8">
    <source>
        <dbReference type="ARBA" id="ARBA00022840"/>
    </source>
</evidence>
<dbReference type="Proteomes" id="UP000261011">
    <property type="component" value="Unassembled WGS sequence"/>
</dbReference>
<dbReference type="Pfam" id="PF02110">
    <property type="entry name" value="HK"/>
    <property type="match status" value="1"/>
</dbReference>
<dbReference type="GO" id="GO:0004417">
    <property type="term" value="F:hydroxyethylthiazole kinase activity"/>
    <property type="evidence" value="ECO:0007669"/>
    <property type="project" value="UniProtKB-UniRule"/>
</dbReference>
<dbReference type="OrthoDB" id="9778146at2"/>
<evidence type="ECO:0000256" key="5">
    <source>
        <dbReference type="ARBA" id="ARBA00022723"/>
    </source>
</evidence>
<reference evidence="12 13" key="1">
    <citation type="submission" date="2018-08" db="EMBL/GenBank/DDBJ databases">
        <title>A genome reference for cultivated species of the human gut microbiota.</title>
        <authorList>
            <person name="Zou Y."/>
            <person name="Xue W."/>
            <person name="Luo G."/>
        </authorList>
    </citation>
    <scope>NUCLEOTIDE SEQUENCE [LARGE SCALE GENOMIC DNA]</scope>
    <source>
        <strain evidence="12 13">OF01-3</strain>
    </source>
</reference>
<keyword evidence="8 11" id="KW-0067">ATP-binding</keyword>
<comment type="catalytic activity">
    <reaction evidence="1 11">
        <text>5-(2-hydroxyethyl)-4-methylthiazole + ATP = 4-methyl-5-(2-phosphooxyethyl)-thiazole + ADP + H(+)</text>
        <dbReference type="Rhea" id="RHEA:24212"/>
        <dbReference type="ChEBI" id="CHEBI:15378"/>
        <dbReference type="ChEBI" id="CHEBI:17957"/>
        <dbReference type="ChEBI" id="CHEBI:30616"/>
        <dbReference type="ChEBI" id="CHEBI:58296"/>
        <dbReference type="ChEBI" id="CHEBI:456216"/>
        <dbReference type="EC" id="2.7.1.50"/>
    </reaction>
</comment>
<evidence type="ECO:0000313" key="12">
    <source>
        <dbReference type="EMBL" id="RGB75528.1"/>
    </source>
</evidence>
<dbReference type="GO" id="GO:0009229">
    <property type="term" value="P:thiamine diphosphate biosynthetic process"/>
    <property type="evidence" value="ECO:0007669"/>
    <property type="project" value="UniProtKB-UniRule"/>
</dbReference>
<dbReference type="InterPro" id="IPR029056">
    <property type="entry name" value="Ribokinase-like"/>
</dbReference>
<feature type="binding site" evidence="11">
    <location>
        <position position="166"/>
    </location>
    <ligand>
        <name>ATP</name>
        <dbReference type="ChEBI" id="CHEBI:30616"/>
    </ligand>
</feature>
<keyword evidence="6 11" id="KW-0547">Nucleotide-binding</keyword>
<dbReference type="Gene3D" id="3.40.1190.20">
    <property type="match status" value="1"/>
</dbReference>
<evidence type="ECO:0000256" key="7">
    <source>
        <dbReference type="ARBA" id="ARBA00022777"/>
    </source>
</evidence>
<dbReference type="UniPathway" id="UPA00060">
    <property type="reaction ID" value="UER00139"/>
</dbReference>
<comment type="caution">
    <text evidence="11">Lacks conserved residue(s) required for the propagation of feature annotation.</text>
</comment>
<keyword evidence="9 11" id="KW-0460">Magnesium</keyword>